<evidence type="ECO:0000256" key="3">
    <source>
        <dbReference type="ARBA" id="ARBA00022692"/>
    </source>
</evidence>
<dbReference type="Pfam" id="PF03772">
    <property type="entry name" value="Competence"/>
    <property type="match status" value="1"/>
</dbReference>
<organism evidence="8 9">
    <name type="scientific">Demequina lignilytica</name>
    <dbReference type="NCBI Taxonomy" id="3051663"/>
    <lineage>
        <taxon>Bacteria</taxon>
        <taxon>Bacillati</taxon>
        <taxon>Actinomycetota</taxon>
        <taxon>Actinomycetes</taxon>
        <taxon>Micrococcales</taxon>
        <taxon>Demequinaceae</taxon>
        <taxon>Demequina</taxon>
    </lineage>
</organism>
<dbReference type="RefSeq" id="WP_301159522.1">
    <property type="nucleotide sequence ID" value="NZ_JAUHQB010000001.1"/>
</dbReference>
<dbReference type="InterPro" id="IPR052159">
    <property type="entry name" value="Competence_DNA_uptake"/>
</dbReference>
<evidence type="ECO:0000259" key="7">
    <source>
        <dbReference type="SMART" id="SM00849"/>
    </source>
</evidence>
<keyword evidence="3 6" id="KW-0812">Transmembrane</keyword>
<evidence type="ECO:0000256" key="4">
    <source>
        <dbReference type="ARBA" id="ARBA00022989"/>
    </source>
</evidence>
<feature type="transmembrane region" description="Helical" evidence="6">
    <location>
        <begin position="342"/>
        <end position="363"/>
    </location>
</feature>
<feature type="transmembrane region" description="Helical" evidence="6">
    <location>
        <begin position="61"/>
        <end position="84"/>
    </location>
</feature>
<evidence type="ECO:0000313" key="9">
    <source>
        <dbReference type="Proteomes" id="UP001172756"/>
    </source>
</evidence>
<dbReference type="Gene3D" id="3.60.15.10">
    <property type="entry name" value="Ribonuclease Z/Hydroxyacylglutathione hydrolase-like"/>
    <property type="match status" value="1"/>
</dbReference>
<dbReference type="PANTHER" id="PTHR30619:SF1">
    <property type="entry name" value="RECOMBINATION PROTEIN 2"/>
    <property type="match status" value="1"/>
</dbReference>
<gene>
    <name evidence="8" type="ORF">QQ002_02410</name>
</gene>
<dbReference type="GO" id="GO:0005886">
    <property type="term" value="C:plasma membrane"/>
    <property type="evidence" value="ECO:0007669"/>
    <property type="project" value="UniProtKB-SubCell"/>
</dbReference>
<evidence type="ECO:0000256" key="1">
    <source>
        <dbReference type="ARBA" id="ARBA00004651"/>
    </source>
</evidence>
<feature type="transmembrane region" description="Helical" evidence="6">
    <location>
        <begin position="438"/>
        <end position="457"/>
    </location>
</feature>
<feature type="transmembrane region" description="Helical" evidence="6">
    <location>
        <begin position="31"/>
        <end position="49"/>
    </location>
</feature>
<name>A0AB35MF54_9MICO</name>
<feature type="transmembrane region" description="Helical" evidence="6">
    <location>
        <begin position="319"/>
        <end position="336"/>
    </location>
</feature>
<feature type="transmembrane region" description="Helical" evidence="6">
    <location>
        <begin position="410"/>
        <end position="431"/>
    </location>
</feature>
<dbReference type="PANTHER" id="PTHR30619">
    <property type="entry name" value="DNA INTERNALIZATION/COMPETENCE PROTEIN COMEC/REC2"/>
    <property type="match status" value="1"/>
</dbReference>
<sequence>MTGHDARLVPAAFAAWSGSLLAVAGPTPRRWAVVVLVVVLAIGAAGLRRRRPGASVDRRRAVAAAAVVAAVAGSAAMATAVAAAEARAWAPVGDRIVLEGRVLEVRGGAGSTWVELSAASWGREAEGSRAAASGAVGVALDDAAGGAPGEGALQAAVGDTLVVTGRVASGATPRRAALVRDAVVLARDPPAGWSAAVVRARSGFALATSALPQPTRGLVHGMVTGDDAAVPAAQLAELRVSGLAHLTAVSGAHFAIVAGAVVAVARRARAARAVIAVAVVGSALALASVVDGGGSVARAVGTAAVAAAALAAGRPSRAVPALAAVVTVLVVVSPPLASDLGFALSVAAVLAIGVVAPVLAVPLSRRLQGWLAHAIAMTVAAQAACLPLLASIGADVGPWAVAANAVAAPFAAPVTLLGLAALVVAPAAPVAAAACTQVASWAAWPIALAARAFAAAPGGDLRWPGGVAGAVLAAVAAAPLVLAGLAPRLALGAHLGLIALVVAPGVLPPALGGAARGWVVAACDVGQGDALVVSAGGAVVMVDAGPPGDASGDCLRRLGVRAVDLLILTHDHDDHVGGVEALTRRVTVRDVWLPPGASAATVADARGAARAIPAPDAGTRVALGGVAVTVLQSGPVPASRDGTELNDSSIVTLLEASSGAGGLTTLLALGDLELDGQARLLSGLATTPAALSVDVLKVAHHGSAVQDPRLVAAVALRVAVISAGEGNRHGHPAPATLALLAGTPVLRTDLCGDILLAPVGGAVGLVRPCPTGVAG</sequence>
<protein>
    <submittedName>
        <fullName evidence="8">ComEC/Rec2 family competence protein</fullName>
    </submittedName>
</protein>
<feature type="transmembrane region" description="Helical" evidence="6">
    <location>
        <begin position="489"/>
        <end position="507"/>
    </location>
</feature>
<dbReference type="EMBL" id="JAUHQB010000001">
    <property type="protein sequence ID" value="MDN4482389.1"/>
    <property type="molecule type" value="Genomic_DNA"/>
</dbReference>
<evidence type="ECO:0000256" key="6">
    <source>
        <dbReference type="SAM" id="Phobius"/>
    </source>
</evidence>
<dbReference type="InterPro" id="IPR035681">
    <property type="entry name" value="ComA-like_MBL"/>
</dbReference>
<comment type="subcellular location">
    <subcellularLocation>
        <location evidence="1">Cell membrane</location>
        <topology evidence="1">Multi-pass membrane protein</topology>
    </subcellularLocation>
</comment>
<keyword evidence="4 6" id="KW-1133">Transmembrane helix</keyword>
<feature type="transmembrane region" description="Helical" evidence="6">
    <location>
        <begin position="271"/>
        <end position="290"/>
    </location>
</feature>
<dbReference type="InterPro" id="IPR001279">
    <property type="entry name" value="Metallo-B-lactamas"/>
</dbReference>
<evidence type="ECO:0000313" key="8">
    <source>
        <dbReference type="EMBL" id="MDN4482389.1"/>
    </source>
</evidence>
<comment type="caution">
    <text evidence="8">The sequence shown here is derived from an EMBL/GenBank/DDBJ whole genome shotgun (WGS) entry which is preliminary data.</text>
</comment>
<dbReference type="SUPFAM" id="SSF56281">
    <property type="entry name" value="Metallo-hydrolase/oxidoreductase"/>
    <property type="match status" value="1"/>
</dbReference>
<feature type="transmembrane region" description="Helical" evidence="6">
    <location>
        <begin position="296"/>
        <end position="312"/>
    </location>
</feature>
<evidence type="ECO:0000256" key="2">
    <source>
        <dbReference type="ARBA" id="ARBA00022475"/>
    </source>
</evidence>
<proteinExistence type="predicted"/>
<feature type="transmembrane region" description="Helical" evidence="6">
    <location>
        <begin position="463"/>
        <end position="482"/>
    </location>
</feature>
<feature type="transmembrane region" description="Helical" evidence="6">
    <location>
        <begin position="370"/>
        <end position="390"/>
    </location>
</feature>
<evidence type="ECO:0000256" key="5">
    <source>
        <dbReference type="ARBA" id="ARBA00023136"/>
    </source>
</evidence>
<dbReference type="InterPro" id="IPR004477">
    <property type="entry name" value="ComEC_N"/>
</dbReference>
<dbReference type="NCBIfam" id="TIGR00360">
    <property type="entry name" value="ComEC_N-term"/>
    <property type="match status" value="1"/>
</dbReference>
<dbReference type="InterPro" id="IPR036866">
    <property type="entry name" value="RibonucZ/Hydroxyglut_hydro"/>
</dbReference>
<dbReference type="CDD" id="cd07731">
    <property type="entry name" value="ComA-like_MBL-fold"/>
    <property type="match status" value="1"/>
</dbReference>
<keyword evidence="2" id="KW-1003">Cell membrane</keyword>
<feature type="transmembrane region" description="Helical" evidence="6">
    <location>
        <begin position="243"/>
        <end position="264"/>
    </location>
</feature>
<dbReference type="SMART" id="SM00849">
    <property type="entry name" value="Lactamase_B"/>
    <property type="match status" value="1"/>
</dbReference>
<keyword evidence="5 6" id="KW-0472">Membrane</keyword>
<reference evidence="8 9" key="1">
    <citation type="submission" date="2023-06" db="EMBL/GenBank/DDBJ databases">
        <title>SYSU T0a273.</title>
        <authorList>
            <person name="Gao L."/>
            <person name="Fang B.-Z."/>
            <person name="Li W.-J."/>
        </authorList>
    </citation>
    <scope>NUCLEOTIDE SEQUENCE [LARGE SCALE GENOMIC DNA]</scope>
    <source>
        <strain evidence="8 9">SYSU T0a273</strain>
    </source>
</reference>
<dbReference type="Pfam" id="PF00753">
    <property type="entry name" value="Lactamase_B"/>
    <property type="match status" value="1"/>
</dbReference>
<dbReference type="Proteomes" id="UP001172756">
    <property type="component" value="Unassembled WGS sequence"/>
</dbReference>
<accession>A0AB35MF54</accession>
<dbReference type="AlphaFoldDB" id="A0AB35MF54"/>
<feature type="domain" description="Metallo-beta-lactamase" evidence="7">
    <location>
        <begin position="527"/>
        <end position="714"/>
    </location>
</feature>